<name>A0AAW0CQR3_9AGAR</name>
<reference evidence="1 2" key="1">
    <citation type="submission" date="2024-01" db="EMBL/GenBank/DDBJ databases">
        <title>A draft genome for a cacao thread blight-causing isolate of Paramarasmius palmivorus.</title>
        <authorList>
            <person name="Baruah I.K."/>
            <person name="Bukari Y."/>
            <person name="Amoako-Attah I."/>
            <person name="Meinhardt L.W."/>
            <person name="Bailey B.A."/>
            <person name="Cohen S.P."/>
        </authorList>
    </citation>
    <scope>NUCLEOTIDE SEQUENCE [LARGE SCALE GENOMIC DNA]</scope>
    <source>
        <strain evidence="1 2">GH-12</strain>
    </source>
</reference>
<dbReference type="Proteomes" id="UP001383192">
    <property type="component" value="Unassembled WGS sequence"/>
</dbReference>
<evidence type="ECO:0000313" key="2">
    <source>
        <dbReference type="Proteomes" id="UP001383192"/>
    </source>
</evidence>
<evidence type="ECO:0000313" key="1">
    <source>
        <dbReference type="EMBL" id="KAK7040137.1"/>
    </source>
</evidence>
<dbReference type="EMBL" id="JAYKXP010000038">
    <property type="protein sequence ID" value="KAK7040137.1"/>
    <property type="molecule type" value="Genomic_DNA"/>
</dbReference>
<organism evidence="1 2">
    <name type="scientific">Paramarasmius palmivorus</name>
    <dbReference type="NCBI Taxonomy" id="297713"/>
    <lineage>
        <taxon>Eukaryota</taxon>
        <taxon>Fungi</taxon>
        <taxon>Dikarya</taxon>
        <taxon>Basidiomycota</taxon>
        <taxon>Agaricomycotina</taxon>
        <taxon>Agaricomycetes</taxon>
        <taxon>Agaricomycetidae</taxon>
        <taxon>Agaricales</taxon>
        <taxon>Marasmiineae</taxon>
        <taxon>Marasmiaceae</taxon>
        <taxon>Paramarasmius</taxon>
    </lineage>
</organism>
<dbReference type="AlphaFoldDB" id="A0AAW0CQR3"/>
<keyword evidence="2" id="KW-1185">Reference proteome</keyword>
<comment type="caution">
    <text evidence="1">The sequence shown here is derived from an EMBL/GenBank/DDBJ whole genome shotgun (WGS) entry which is preliminary data.</text>
</comment>
<sequence>MLPQNYNLKQAGTQLEKLATSRTEKGFTMNQLACFAEKLDWKNDSVDATQTGTRECLTWRLTEINEEGVTEEIVFSVQGIIAQCDLPPIMRPFGKNTSARNIQQRIIITGLDQPTFLQSIQGINRVNAMLRKHIREETIPDVHTYVGDYHAIEISNRYFTSRRFAGNETHVPFSTDIDPKGHLEQMKTDNFIHSTENDVAYYERRHDTSGRTRHVEFDTIPPSRLRVGDIVEVQLTLAVVETQGKGLGKRDNAGSHQYKTRLVLRGITLMDSRFSEESRVSTITNKQAPATLKRKVGYFAEEELETQEQLKRMAIDQQEGDDDD</sequence>
<proteinExistence type="predicted"/>
<gene>
    <name evidence="1" type="ORF">VNI00_009943</name>
</gene>
<accession>A0AAW0CQR3</accession>
<protein>
    <submittedName>
        <fullName evidence="1">Uncharacterized protein</fullName>
    </submittedName>
</protein>